<reference evidence="7" key="1">
    <citation type="journal article" date="2014" name="Environ. Microbiol.">
        <title>Comparative genomics of the marine bacterial genus Glaciecola reveals the high degree of genomic diversity and genomic characteristic for cold adaptation.</title>
        <authorList>
            <person name="Qin Q.L."/>
            <person name="Xie B.B."/>
            <person name="Yu Y."/>
            <person name="Shu Y.L."/>
            <person name="Rong J.C."/>
            <person name="Zhang Y.J."/>
            <person name="Zhao D.L."/>
            <person name="Chen X.L."/>
            <person name="Zhang X.Y."/>
            <person name="Chen B."/>
            <person name="Zhou B.C."/>
            <person name="Zhang Y.Z."/>
        </authorList>
    </citation>
    <scope>NUCLEOTIDE SEQUENCE [LARGE SCALE GENOMIC DNA]</scope>
    <source>
        <strain evidence="7">LMG 21857</strain>
    </source>
</reference>
<dbReference type="GO" id="GO:0000976">
    <property type="term" value="F:transcription cis-regulatory region binding"/>
    <property type="evidence" value="ECO:0007669"/>
    <property type="project" value="TreeGrafter"/>
</dbReference>
<dbReference type="AlphaFoldDB" id="K6ZY36"/>
<dbReference type="STRING" id="1129793.GPLA_2769"/>
<dbReference type="InterPro" id="IPR025996">
    <property type="entry name" value="MT1864/Rv1816-like_C"/>
</dbReference>
<dbReference type="Pfam" id="PF00440">
    <property type="entry name" value="TetR_N"/>
    <property type="match status" value="1"/>
</dbReference>
<feature type="domain" description="HTH tetR-type" evidence="5">
    <location>
        <begin position="11"/>
        <end position="71"/>
    </location>
</feature>
<evidence type="ECO:0000256" key="4">
    <source>
        <dbReference type="PROSITE-ProRule" id="PRU00335"/>
    </source>
</evidence>
<dbReference type="InterPro" id="IPR001647">
    <property type="entry name" value="HTH_TetR"/>
</dbReference>
<dbReference type="RefSeq" id="WP_007105439.1">
    <property type="nucleotide sequence ID" value="NZ_BAER01000069.1"/>
</dbReference>
<evidence type="ECO:0000256" key="3">
    <source>
        <dbReference type="ARBA" id="ARBA00023163"/>
    </source>
</evidence>
<gene>
    <name evidence="6" type="ORF">GPLA_2769</name>
</gene>
<name>K6ZY36_9ALTE</name>
<evidence type="ECO:0000313" key="6">
    <source>
        <dbReference type="EMBL" id="GAC33663.1"/>
    </source>
</evidence>
<accession>K6ZY36</accession>
<dbReference type="Gene3D" id="1.10.357.10">
    <property type="entry name" value="Tetracycline Repressor, domain 2"/>
    <property type="match status" value="1"/>
</dbReference>
<keyword evidence="3" id="KW-0804">Transcription</keyword>
<dbReference type="Proteomes" id="UP000006322">
    <property type="component" value="Unassembled WGS sequence"/>
</dbReference>
<comment type="caution">
    <text evidence="6">The sequence shown here is derived from an EMBL/GenBank/DDBJ whole genome shotgun (WGS) entry which is preliminary data.</text>
</comment>
<proteinExistence type="predicted"/>
<feature type="DNA-binding region" description="H-T-H motif" evidence="4">
    <location>
        <begin position="34"/>
        <end position="53"/>
    </location>
</feature>
<protein>
    <submittedName>
        <fullName evidence="6">TetR family transcriptional regulator</fullName>
    </submittedName>
</protein>
<dbReference type="Pfam" id="PF13305">
    <property type="entry name" value="TetR_C_33"/>
    <property type="match status" value="1"/>
</dbReference>
<dbReference type="PANTHER" id="PTHR30055">
    <property type="entry name" value="HTH-TYPE TRANSCRIPTIONAL REGULATOR RUTR"/>
    <property type="match status" value="1"/>
</dbReference>
<dbReference type="PROSITE" id="PS50977">
    <property type="entry name" value="HTH_TETR_2"/>
    <property type="match status" value="1"/>
</dbReference>
<evidence type="ECO:0000256" key="1">
    <source>
        <dbReference type="ARBA" id="ARBA00023015"/>
    </source>
</evidence>
<evidence type="ECO:0000256" key="2">
    <source>
        <dbReference type="ARBA" id="ARBA00023125"/>
    </source>
</evidence>
<sequence>MPKVLSPDEIQCFRNRMCDHALASFAKLGVEGISLRSLAADLSCSRTTPYRYFKNKADILAALRQREFSRIAGALEGALIAEPDANKQLEALCHAYFRFAIEHPDSYRVMYNVAQPDPAQYTELETEISRSAEPIRHVVNAAVKAGSIEGDPVDICYVIWAGLHGLISLHLSHLLGDKREIETLAVAMIRSLLRAVSTEPSAVSQRLNKPA</sequence>
<dbReference type="InterPro" id="IPR009057">
    <property type="entry name" value="Homeodomain-like_sf"/>
</dbReference>
<dbReference type="PANTHER" id="PTHR30055:SF234">
    <property type="entry name" value="HTH-TYPE TRANSCRIPTIONAL REGULATOR BETI"/>
    <property type="match status" value="1"/>
</dbReference>
<keyword evidence="7" id="KW-1185">Reference proteome</keyword>
<evidence type="ECO:0000313" key="7">
    <source>
        <dbReference type="Proteomes" id="UP000006322"/>
    </source>
</evidence>
<dbReference type="InterPro" id="IPR036271">
    <property type="entry name" value="Tet_transcr_reg_TetR-rel_C_sf"/>
</dbReference>
<organism evidence="6 7">
    <name type="scientific">Paraglaciecola polaris LMG 21857</name>
    <dbReference type="NCBI Taxonomy" id="1129793"/>
    <lineage>
        <taxon>Bacteria</taxon>
        <taxon>Pseudomonadati</taxon>
        <taxon>Pseudomonadota</taxon>
        <taxon>Gammaproteobacteria</taxon>
        <taxon>Alteromonadales</taxon>
        <taxon>Alteromonadaceae</taxon>
        <taxon>Paraglaciecola</taxon>
    </lineage>
</organism>
<dbReference type="InterPro" id="IPR050109">
    <property type="entry name" value="HTH-type_TetR-like_transc_reg"/>
</dbReference>
<keyword evidence="2 4" id="KW-0238">DNA-binding</keyword>
<dbReference type="EMBL" id="BAER01000069">
    <property type="protein sequence ID" value="GAC33663.1"/>
    <property type="molecule type" value="Genomic_DNA"/>
</dbReference>
<keyword evidence="1" id="KW-0805">Transcription regulation</keyword>
<dbReference type="GO" id="GO:0003700">
    <property type="term" value="F:DNA-binding transcription factor activity"/>
    <property type="evidence" value="ECO:0007669"/>
    <property type="project" value="TreeGrafter"/>
</dbReference>
<dbReference type="SUPFAM" id="SSF46689">
    <property type="entry name" value="Homeodomain-like"/>
    <property type="match status" value="1"/>
</dbReference>
<dbReference type="SUPFAM" id="SSF48498">
    <property type="entry name" value="Tetracyclin repressor-like, C-terminal domain"/>
    <property type="match status" value="1"/>
</dbReference>
<evidence type="ECO:0000259" key="5">
    <source>
        <dbReference type="PROSITE" id="PS50977"/>
    </source>
</evidence>
<dbReference type="OrthoDB" id="9816320at2"/>